<dbReference type="RefSeq" id="WP_066236619.1">
    <property type="nucleotide sequence ID" value="NZ_LRFC01000001.1"/>
</dbReference>
<evidence type="ECO:0000313" key="2">
    <source>
        <dbReference type="Proteomes" id="UP000076567"/>
    </source>
</evidence>
<reference evidence="2" key="1">
    <citation type="submission" date="2016-01" db="EMBL/GenBank/DDBJ databases">
        <title>Draft genome of Chromobacterium sp. F49.</title>
        <authorList>
            <person name="Hong K.W."/>
        </authorList>
    </citation>
    <scope>NUCLEOTIDE SEQUENCE [LARGE SCALE GENOMIC DNA]</scope>
    <source>
        <strain evidence="2">P7IIIA</strain>
    </source>
</reference>
<dbReference type="Proteomes" id="UP000076567">
    <property type="component" value="Unassembled WGS sequence"/>
</dbReference>
<accession>A0A161TS29</accession>
<dbReference type="Pfam" id="PF06338">
    <property type="entry name" value="ComK"/>
    <property type="match status" value="1"/>
</dbReference>
<protein>
    <recommendedName>
        <fullName evidence="3">Transcriptional regulator</fullName>
    </recommendedName>
</protein>
<keyword evidence="2" id="KW-1185">Reference proteome</keyword>
<comment type="caution">
    <text evidence="1">The sequence shown here is derived from an EMBL/GenBank/DDBJ whole genome shotgun (WGS) entry which is preliminary data.</text>
</comment>
<sequence>MKYKIVHDKVEEYFIKSETMAIHPFINQWGAVCAEVYERDAIILVEKKPFRIIKDTCPYYGNTYDGKKEAARINMGRMCFAPIMIDTKLDIFFFPTQSPRKDSCIWLSQPHIEDIESIDHKNVRVIFSNGMDLPIESTRAALRGKLHRAAHYRSVLMNRTTDKERERLRSRDLILT</sequence>
<dbReference type="OrthoDB" id="2417337at2"/>
<dbReference type="EMBL" id="LRFC01000001">
    <property type="protein sequence ID" value="KZE69221.1"/>
    <property type="molecule type" value="Genomic_DNA"/>
</dbReference>
<organism evidence="1 2">
    <name type="scientific">Fictibacillus phosphorivorans</name>
    <dbReference type="NCBI Taxonomy" id="1221500"/>
    <lineage>
        <taxon>Bacteria</taxon>
        <taxon>Bacillati</taxon>
        <taxon>Bacillota</taxon>
        <taxon>Bacilli</taxon>
        <taxon>Bacillales</taxon>
        <taxon>Fictibacillaceae</taxon>
        <taxon>Fictibacillus</taxon>
    </lineage>
</organism>
<gene>
    <name evidence="1" type="ORF">AWM68_02840</name>
</gene>
<dbReference type="InterPro" id="IPR010461">
    <property type="entry name" value="ComK"/>
</dbReference>
<dbReference type="GO" id="GO:0030420">
    <property type="term" value="P:establishment of competence for transformation"/>
    <property type="evidence" value="ECO:0007669"/>
    <property type="project" value="InterPro"/>
</dbReference>
<dbReference type="AlphaFoldDB" id="A0A161TS29"/>
<proteinExistence type="predicted"/>
<evidence type="ECO:0000313" key="1">
    <source>
        <dbReference type="EMBL" id="KZE69221.1"/>
    </source>
</evidence>
<name>A0A161TS29_9BACL</name>
<evidence type="ECO:0008006" key="3">
    <source>
        <dbReference type="Google" id="ProtNLM"/>
    </source>
</evidence>